<feature type="non-terminal residue" evidence="2">
    <location>
        <position position="198"/>
    </location>
</feature>
<name>A0A2H0WKK5_9BACT</name>
<dbReference type="AlphaFoldDB" id="A0A2H0WKK5"/>
<gene>
    <name evidence="2" type="ORF">COT67_02955</name>
</gene>
<protein>
    <recommendedName>
        <fullName evidence="1">Mur ligase central domain-containing protein</fullName>
    </recommendedName>
</protein>
<dbReference type="GO" id="GO:0005524">
    <property type="term" value="F:ATP binding"/>
    <property type="evidence" value="ECO:0007669"/>
    <property type="project" value="InterPro"/>
</dbReference>
<dbReference type="EMBL" id="PEZL01000044">
    <property type="protein sequence ID" value="PIS13213.1"/>
    <property type="molecule type" value="Genomic_DNA"/>
</dbReference>
<dbReference type="Pfam" id="PF08245">
    <property type="entry name" value="Mur_ligase_M"/>
    <property type="match status" value="1"/>
</dbReference>
<dbReference type="InterPro" id="IPR013221">
    <property type="entry name" value="Mur_ligase_cen"/>
</dbReference>
<dbReference type="GO" id="GO:0016881">
    <property type="term" value="F:acid-amino acid ligase activity"/>
    <property type="evidence" value="ECO:0007669"/>
    <property type="project" value="InterPro"/>
</dbReference>
<evidence type="ECO:0000313" key="2">
    <source>
        <dbReference type="EMBL" id="PIS13213.1"/>
    </source>
</evidence>
<dbReference type="SUPFAM" id="SSF53623">
    <property type="entry name" value="MurD-like peptide ligases, catalytic domain"/>
    <property type="match status" value="1"/>
</dbReference>
<evidence type="ECO:0000313" key="3">
    <source>
        <dbReference type="Proteomes" id="UP000230353"/>
    </source>
</evidence>
<dbReference type="Proteomes" id="UP000230353">
    <property type="component" value="Unassembled WGS sequence"/>
</dbReference>
<evidence type="ECO:0000259" key="1">
    <source>
        <dbReference type="Pfam" id="PF08245"/>
    </source>
</evidence>
<dbReference type="InterPro" id="IPR036565">
    <property type="entry name" value="Mur-like_cat_sf"/>
</dbReference>
<accession>A0A2H0WKK5</accession>
<reference evidence="3" key="1">
    <citation type="submission" date="2017-09" db="EMBL/GenBank/DDBJ databases">
        <title>Depth-based differentiation of microbial function through sediment-hosted aquifers and enrichment of novel symbionts in the deep terrestrial subsurface.</title>
        <authorList>
            <person name="Probst A.J."/>
            <person name="Ladd B."/>
            <person name="Jarett J.K."/>
            <person name="Geller-Mcgrath D.E."/>
            <person name="Sieber C.M.K."/>
            <person name="Emerson J.B."/>
            <person name="Anantharaman K."/>
            <person name="Thomas B.C."/>
            <person name="Malmstrom R."/>
            <person name="Stieglmeier M."/>
            <person name="Klingl A."/>
            <person name="Woyke T."/>
            <person name="Ryan C.M."/>
            <person name="Banfield J.F."/>
        </authorList>
    </citation>
    <scope>NUCLEOTIDE SEQUENCE [LARGE SCALE GENOMIC DNA]</scope>
</reference>
<dbReference type="PANTHER" id="PTHR23135">
    <property type="entry name" value="MUR LIGASE FAMILY MEMBER"/>
    <property type="match status" value="1"/>
</dbReference>
<sequence>MLDKILNFFRRLIPGKIFRFFQPFYHWLLSFTAVLVYRFPSRKIFIVGVTGTKGKTSVLEIINAILEKAEYKTALVSTLRFKVARETERNELKMTMPGRFFLQKFLRRAVREKCQYALLEMTSQGTLQSRHRFIKPDAMIFTNLAPEHLESHGGFEKYKKAKLHIFKTLEKSNKKRKIIIVNADDKNAKDFLNFDVDE</sequence>
<organism evidence="2 3">
    <name type="scientific">Candidatus Tagabacteria bacterium CG09_land_8_20_14_0_10_41_14</name>
    <dbReference type="NCBI Taxonomy" id="1975021"/>
    <lineage>
        <taxon>Bacteria</taxon>
        <taxon>Candidatus Tagaibacteriota</taxon>
    </lineage>
</organism>
<dbReference type="PANTHER" id="PTHR23135:SF4">
    <property type="entry name" value="UDP-N-ACETYLMURAMOYL-L-ALANYL-D-GLUTAMATE--2,6-DIAMINOPIMELATE LIGASE MURE HOMOLOG, CHLOROPLASTIC"/>
    <property type="match status" value="1"/>
</dbReference>
<feature type="domain" description="Mur ligase central" evidence="1">
    <location>
        <begin position="49"/>
        <end position="192"/>
    </location>
</feature>
<comment type="caution">
    <text evidence="2">The sequence shown here is derived from an EMBL/GenBank/DDBJ whole genome shotgun (WGS) entry which is preliminary data.</text>
</comment>
<dbReference type="Gene3D" id="3.40.1190.10">
    <property type="entry name" value="Mur-like, catalytic domain"/>
    <property type="match status" value="1"/>
</dbReference>
<proteinExistence type="predicted"/>